<keyword evidence="1" id="KW-0472">Membrane</keyword>
<accession>A0A6A6RYY3</accession>
<proteinExistence type="predicted"/>
<dbReference type="EMBL" id="MU006784">
    <property type="protein sequence ID" value="KAF2640540.1"/>
    <property type="molecule type" value="Genomic_DNA"/>
</dbReference>
<organism evidence="2 3">
    <name type="scientific">Massarina eburnea CBS 473.64</name>
    <dbReference type="NCBI Taxonomy" id="1395130"/>
    <lineage>
        <taxon>Eukaryota</taxon>
        <taxon>Fungi</taxon>
        <taxon>Dikarya</taxon>
        <taxon>Ascomycota</taxon>
        <taxon>Pezizomycotina</taxon>
        <taxon>Dothideomycetes</taxon>
        <taxon>Pleosporomycetidae</taxon>
        <taxon>Pleosporales</taxon>
        <taxon>Massarineae</taxon>
        <taxon>Massarinaceae</taxon>
        <taxon>Massarina</taxon>
    </lineage>
</organism>
<keyword evidence="1" id="KW-1133">Transmembrane helix</keyword>
<evidence type="ECO:0000313" key="3">
    <source>
        <dbReference type="Proteomes" id="UP000799753"/>
    </source>
</evidence>
<evidence type="ECO:0000256" key="1">
    <source>
        <dbReference type="SAM" id="Phobius"/>
    </source>
</evidence>
<gene>
    <name evidence="2" type="ORF">P280DRAFT_480070</name>
</gene>
<reference evidence="2" key="1">
    <citation type="journal article" date="2020" name="Stud. Mycol.">
        <title>101 Dothideomycetes genomes: a test case for predicting lifestyles and emergence of pathogens.</title>
        <authorList>
            <person name="Haridas S."/>
            <person name="Albert R."/>
            <person name="Binder M."/>
            <person name="Bloem J."/>
            <person name="Labutti K."/>
            <person name="Salamov A."/>
            <person name="Andreopoulos B."/>
            <person name="Baker S."/>
            <person name="Barry K."/>
            <person name="Bills G."/>
            <person name="Bluhm B."/>
            <person name="Cannon C."/>
            <person name="Castanera R."/>
            <person name="Culley D."/>
            <person name="Daum C."/>
            <person name="Ezra D."/>
            <person name="Gonzalez J."/>
            <person name="Henrissat B."/>
            <person name="Kuo A."/>
            <person name="Liang C."/>
            <person name="Lipzen A."/>
            <person name="Lutzoni F."/>
            <person name="Magnuson J."/>
            <person name="Mondo S."/>
            <person name="Nolan M."/>
            <person name="Ohm R."/>
            <person name="Pangilinan J."/>
            <person name="Park H.-J."/>
            <person name="Ramirez L."/>
            <person name="Alfaro M."/>
            <person name="Sun H."/>
            <person name="Tritt A."/>
            <person name="Yoshinaga Y."/>
            <person name="Zwiers L.-H."/>
            <person name="Turgeon B."/>
            <person name="Goodwin S."/>
            <person name="Spatafora J."/>
            <person name="Crous P."/>
            <person name="Grigoriev I."/>
        </authorList>
    </citation>
    <scope>NUCLEOTIDE SEQUENCE</scope>
    <source>
        <strain evidence="2">CBS 473.64</strain>
    </source>
</reference>
<feature type="transmembrane region" description="Helical" evidence="1">
    <location>
        <begin position="60"/>
        <end position="80"/>
    </location>
</feature>
<dbReference type="AlphaFoldDB" id="A0A6A6RYY3"/>
<protein>
    <submittedName>
        <fullName evidence="2">Uncharacterized protein</fullName>
    </submittedName>
</protein>
<sequence length="119" mass="12896">MSAGSLAQAGWQPWVGSGSVRRVRTNSLRRTPTSLAVSRLGASRDTTGWTPTLPQTAVEMLLHSLSAGAGLLSAVCWLLAARRRGRRPSCCARCCARCCALISLHQRRARTVQFHSPRP</sequence>
<dbReference type="Proteomes" id="UP000799753">
    <property type="component" value="Unassembled WGS sequence"/>
</dbReference>
<evidence type="ECO:0000313" key="2">
    <source>
        <dbReference type="EMBL" id="KAF2640540.1"/>
    </source>
</evidence>
<keyword evidence="1" id="KW-0812">Transmembrane</keyword>
<keyword evidence="3" id="KW-1185">Reference proteome</keyword>
<name>A0A6A6RYY3_9PLEO</name>